<dbReference type="EMBL" id="JAACJP010000017">
    <property type="protein sequence ID" value="KAF5379124.1"/>
    <property type="molecule type" value="Genomic_DNA"/>
</dbReference>
<evidence type="ECO:0000313" key="2">
    <source>
        <dbReference type="EMBL" id="KAF5379124.1"/>
    </source>
</evidence>
<sequence length="245" mass="26516">MPMHMAVHGPPGAIYTFNGLLKAPSRFHQGRLPLPIHTPTMSTSPPASLRAPGTLALHPLLQYSQHDLLPGLCTALLWDLRDTPLTSARHIAAHHPLSAHELTQPATTPRVTTLHLTCGLLHLPLPPDSGEGEGAWAMEAHNPHGVTLLDVLHALHAGLQTPLTHEEWGALCVKQQTRVGAAFDLRWRAAGAPMETRARGVVRADCLLRHTLFAGLSVSLVEPDSCMLTVRRPAPPVPVLPPWQD</sequence>
<dbReference type="Proteomes" id="UP000565441">
    <property type="component" value="Unassembled WGS sequence"/>
</dbReference>
<comment type="caution">
    <text evidence="2">The sequence shown here is derived from an EMBL/GenBank/DDBJ whole genome shotgun (WGS) entry which is preliminary data.</text>
</comment>
<accession>A0A8H5H9H6</accession>
<dbReference type="OrthoDB" id="3144234at2759"/>
<reference evidence="2 3" key="1">
    <citation type="journal article" date="2020" name="ISME J.">
        <title>Uncovering the hidden diversity of litter-decomposition mechanisms in mushroom-forming fungi.</title>
        <authorList>
            <person name="Floudas D."/>
            <person name="Bentzer J."/>
            <person name="Ahren D."/>
            <person name="Johansson T."/>
            <person name="Persson P."/>
            <person name="Tunlid A."/>
        </authorList>
    </citation>
    <scope>NUCLEOTIDE SEQUENCE [LARGE SCALE GENOMIC DNA]</scope>
    <source>
        <strain evidence="2 3">CBS 661.87</strain>
    </source>
</reference>
<keyword evidence="3" id="KW-1185">Reference proteome</keyword>
<evidence type="ECO:0000313" key="3">
    <source>
        <dbReference type="Proteomes" id="UP000565441"/>
    </source>
</evidence>
<proteinExistence type="predicted"/>
<organism evidence="2 3">
    <name type="scientific">Tricholomella constricta</name>
    <dbReference type="NCBI Taxonomy" id="117010"/>
    <lineage>
        <taxon>Eukaryota</taxon>
        <taxon>Fungi</taxon>
        <taxon>Dikarya</taxon>
        <taxon>Basidiomycota</taxon>
        <taxon>Agaricomycotina</taxon>
        <taxon>Agaricomycetes</taxon>
        <taxon>Agaricomycetidae</taxon>
        <taxon>Agaricales</taxon>
        <taxon>Tricholomatineae</taxon>
        <taxon>Lyophyllaceae</taxon>
        <taxon>Tricholomella</taxon>
    </lineage>
</organism>
<feature type="domain" description="DUF6699" evidence="1">
    <location>
        <begin position="76"/>
        <end position="217"/>
    </location>
</feature>
<gene>
    <name evidence="2" type="ORF">D9615_006082</name>
</gene>
<dbReference type="InterPro" id="IPR046522">
    <property type="entry name" value="DUF6699"/>
</dbReference>
<dbReference type="AlphaFoldDB" id="A0A8H5H9H6"/>
<evidence type="ECO:0000259" key="1">
    <source>
        <dbReference type="Pfam" id="PF20415"/>
    </source>
</evidence>
<name>A0A8H5H9H6_9AGAR</name>
<protein>
    <recommendedName>
        <fullName evidence="1">DUF6699 domain-containing protein</fullName>
    </recommendedName>
</protein>
<dbReference type="Pfam" id="PF20415">
    <property type="entry name" value="DUF6699"/>
    <property type="match status" value="1"/>
</dbReference>